<dbReference type="Proteomes" id="UP000232003">
    <property type="component" value="Chromosome"/>
</dbReference>
<dbReference type="KEGG" id="nfl:COO91_08342"/>
<sequence length="189" mass="20030">MSITKQDLKKRLVGCQSVGEITAILQAAGLPDEVELSDEVATLVENAHALIKQGFALGQAIEYAKTGQLPPEPEPEMEGLLAQQAASGADFKNQLAASILQEDVLQQATEYSQVFFPLFAAAINSEAVLTSPEVTQSIDTARRIILGNRVGTTGKTFLHQAIFGAASKNLLPQSPQKTAGLLGGQSDKK</sequence>
<dbReference type="EMBL" id="CP024785">
    <property type="protein sequence ID" value="AUB42230.1"/>
    <property type="molecule type" value="Genomic_DNA"/>
</dbReference>
<evidence type="ECO:0000313" key="2">
    <source>
        <dbReference type="Proteomes" id="UP000232003"/>
    </source>
</evidence>
<gene>
    <name evidence="1" type="ORF">COO91_08342</name>
</gene>
<organism evidence="1 2">
    <name type="scientific">Nostoc flagelliforme CCNUN1</name>
    <dbReference type="NCBI Taxonomy" id="2038116"/>
    <lineage>
        <taxon>Bacteria</taxon>
        <taxon>Bacillati</taxon>
        <taxon>Cyanobacteriota</taxon>
        <taxon>Cyanophyceae</taxon>
        <taxon>Nostocales</taxon>
        <taxon>Nostocaceae</taxon>
        <taxon>Nostoc</taxon>
    </lineage>
</organism>
<name>A0A2K8T3N4_9NOSO</name>
<reference evidence="1 2" key="1">
    <citation type="submission" date="2017-11" db="EMBL/GenBank/DDBJ databases">
        <title>Complete genome of a free-living desiccation-tolerant cyanobacterium and its photosynthetic adaptation to extreme terrestrial habitat.</title>
        <authorList>
            <person name="Shang J."/>
        </authorList>
    </citation>
    <scope>NUCLEOTIDE SEQUENCE [LARGE SCALE GENOMIC DNA]</scope>
    <source>
        <strain evidence="1 2">CCNUN1</strain>
    </source>
</reference>
<dbReference type="AlphaFoldDB" id="A0A2K8T3N4"/>
<proteinExistence type="predicted"/>
<accession>A0A2K8T3N4</accession>
<evidence type="ECO:0000313" key="1">
    <source>
        <dbReference type="EMBL" id="AUB42230.1"/>
    </source>
</evidence>
<dbReference type="OrthoDB" id="9915324at2"/>
<dbReference type="RefSeq" id="WP_157816766.1">
    <property type="nucleotide sequence ID" value="NZ_CAWNNC010000001.1"/>
</dbReference>
<protein>
    <submittedName>
        <fullName evidence="1">Uncharacterized protein</fullName>
    </submittedName>
</protein>
<keyword evidence="2" id="KW-1185">Reference proteome</keyword>